<dbReference type="AlphaFoldDB" id="A0A3A6Q859"/>
<comment type="subcellular location">
    <subcellularLocation>
        <location evidence="1">Cell membrane</location>
        <topology evidence="1">Multi-pass membrane protein</topology>
    </subcellularLocation>
</comment>
<feature type="transmembrane region" description="Helical" evidence="6">
    <location>
        <begin position="112"/>
        <end position="131"/>
    </location>
</feature>
<name>A0A3A6Q859_9VIBR</name>
<dbReference type="Pfam" id="PF01943">
    <property type="entry name" value="Polysacc_synt"/>
    <property type="match status" value="1"/>
</dbReference>
<keyword evidence="2" id="KW-1003">Cell membrane</keyword>
<evidence type="ECO:0000256" key="1">
    <source>
        <dbReference type="ARBA" id="ARBA00004651"/>
    </source>
</evidence>
<dbReference type="CDD" id="cd13128">
    <property type="entry name" value="MATE_Wzx_like"/>
    <property type="match status" value="1"/>
</dbReference>
<feature type="transmembrane region" description="Helical" evidence="6">
    <location>
        <begin position="393"/>
        <end position="412"/>
    </location>
</feature>
<dbReference type="InterPro" id="IPR002797">
    <property type="entry name" value="Polysacc_synth"/>
</dbReference>
<feature type="transmembrane region" description="Helical" evidence="6">
    <location>
        <begin position="332"/>
        <end position="356"/>
    </location>
</feature>
<evidence type="ECO:0000256" key="4">
    <source>
        <dbReference type="ARBA" id="ARBA00022989"/>
    </source>
</evidence>
<protein>
    <submittedName>
        <fullName evidence="7">Flippase</fullName>
    </submittedName>
</protein>
<gene>
    <name evidence="7" type="ORF">DZ860_21205</name>
</gene>
<evidence type="ECO:0000256" key="2">
    <source>
        <dbReference type="ARBA" id="ARBA00022475"/>
    </source>
</evidence>
<evidence type="ECO:0000313" key="8">
    <source>
        <dbReference type="Proteomes" id="UP000273252"/>
    </source>
</evidence>
<keyword evidence="3 6" id="KW-0812">Transmembrane</keyword>
<dbReference type="Proteomes" id="UP000273252">
    <property type="component" value="Unassembled WGS sequence"/>
</dbReference>
<feature type="transmembrane region" description="Helical" evidence="6">
    <location>
        <begin position="221"/>
        <end position="245"/>
    </location>
</feature>
<dbReference type="OrthoDB" id="5785171at2"/>
<feature type="transmembrane region" description="Helical" evidence="6">
    <location>
        <begin position="40"/>
        <end position="64"/>
    </location>
</feature>
<evidence type="ECO:0000256" key="5">
    <source>
        <dbReference type="ARBA" id="ARBA00023136"/>
    </source>
</evidence>
<dbReference type="PANTHER" id="PTHR30250">
    <property type="entry name" value="PST FAMILY PREDICTED COLANIC ACID TRANSPORTER"/>
    <property type="match status" value="1"/>
</dbReference>
<dbReference type="PANTHER" id="PTHR30250:SF11">
    <property type="entry name" value="O-ANTIGEN TRANSPORTER-RELATED"/>
    <property type="match status" value="1"/>
</dbReference>
<feature type="transmembrane region" description="Helical" evidence="6">
    <location>
        <begin position="174"/>
        <end position="197"/>
    </location>
</feature>
<organism evidence="7 8">
    <name type="scientific">Vibrio sinensis</name>
    <dbReference type="NCBI Taxonomy" id="2302434"/>
    <lineage>
        <taxon>Bacteria</taxon>
        <taxon>Pseudomonadati</taxon>
        <taxon>Pseudomonadota</taxon>
        <taxon>Gammaproteobacteria</taxon>
        <taxon>Vibrionales</taxon>
        <taxon>Vibrionaceae</taxon>
        <taxon>Vibrio</taxon>
    </lineage>
</organism>
<feature type="transmembrane region" description="Helical" evidence="6">
    <location>
        <begin position="85"/>
        <end position="106"/>
    </location>
</feature>
<feature type="transmembrane region" description="Helical" evidence="6">
    <location>
        <begin position="12"/>
        <end position="34"/>
    </location>
</feature>
<dbReference type="EMBL" id="QVMU01000032">
    <property type="protein sequence ID" value="RJX65758.1"/>
    <property type="molecule type" value="Genomic_DNA"/>
</dbReference>
<feature type="transmembrane region" description="Helical" evidence="6">
    <location>
        <begin position="301"/>
        <end position="326"/>
    </location>
</feature>
<evidence type="ECO:0000256" key="3">
    <source>
        <dbReference type="ARBA" id="ARBA00022692"/>
    </source>
</evidence>
<keyword evidence="4 6" id="KW-1133">Transmembrane helix</keyword>
<sequence>MKSLLKQFVGTAGLQFLSKGISVVSGVIFARFLGAEQYGLYTYVFSIVAIMGIPVLAGVPNLLIREIASFHLDKNWALLKGVIRWSRSYVLIMAAIMVSIVLMLIYKNYYDEQVAALLFIAVWSIPLRGIATQQDALLNGFRKPILAQLPSKLLAPLITIGILAYYIVTDRQLTSMTLVNISITALIFTCVLSIFLVRKTIKSNAVEAKARYNVKAWQKALIPFSIMTLVVTLNAELAIVLLGWLSDHEAVAYFRVAMQAVMLISIVLSSVNAVLMPNIARSYQNDDLANSQTLLTRSVQLTVVVSLPIFLILVLWGDNLITFLFGAEYLSAYPALVVLCVGQLVNVIQGSAGLVLNMTRNENKTLRSLLISLSINVILLAILIPLYGEMGAAFAVAISLCVSTLFMTIDVWRLTKLKTWLSIKNQKPIEAHVNY</sequence>
<comment type="caution">
    <text evidence="7">The sequence shown here is derived from an EMBL/GenBank/DDBJ whole genome shotgun (WGS) entry which is preliminary data.</text>
</comment>
<dbReference type="GO" id="GO:0005886">
    <property type="term" value="C:plasma membrane"/>
    <property type="evidence" value="ECO:0007669"/>
    <property type="project" value="UniProtKB-SubCell"/>
</dbReference>
<keyword evidence="8" id="KW-1185">Reference proteome</keyword>
<accession>A0A3A6Q859</accession>
<keyword evidence="5 6" id="KW-0472">Membrane</keyword>
<dbReference type="InterPro" id="IPR050833">
    <property type="entry name" value="Poly_Biosynth_Transport"/>
</dbReference>
<dbReference type="RefSeq" id="WP_120035012.1">
    <property type="nucleotide sequence ID" value="NZ_QVMU01000032.1"/>
</dbReference>
<evidence type="ECO:0000256" key="6">
    <source>
        <dbReference type="SAM" id="Phobius"/>
    </source>
</evidence>
<feature type="transmembrane region" description="Helical" evidence="6">
    <location>
        <begin position="152"/>
        <end position="168"/>
    </location>
</feature>
<proteinExistence type="predicted"/>
<feature type="transmembrane region" description="Helical" evidence="6">
    <location>
        <begin position="368"/>
        <end position="387"/>
    </location>
</feature>
<evidence type="ECO:0000313" key="7">
    <source>
        <dbReference type="EMBL" id="RJX65758.1"/>
    </source>
</evidence>
<reference evidence="7 8" key="1">
    <citation type="submission" date="2018-08" db="EMBL/GenBank/DDBJ databases">
        <title>Vibrio isolated from the Eastern China Marginal Seas.</title>
        <authorList>
            <person name="Li Y."/>
        </authorList>
    </citation>
    <scope>NUCLEOTIDE SEQUENCE [LARGE SCALE GENOMIC DNA]</scope>
    <source>
        <strain evidence="7 8">BEI233</strain>
    </source>
</reference>
<feature type="transmembrane region" description="Helical" evidence="6">
    <location>
        <begin position="257"/>
        <end position="280"/>
    </location>
</feature>